<evidence type="ECO:0000256" key="1">
    <source>
        <dbReference type="SAM" id="MobiDB-lite"/>
    </source>
</evidence>
<organism evidence="3 4">
    <name type="scientific">Dactylosporangium sucinum</name>
    <dbReference type="NCBI Taxonomy" id="1424081"/>
    <lineage>
        <taxon>Bacteria</taxon>
        <taxon>Bacillati</taxon>
        <taxon>Actinomycetota</taxon>
        <taxon>Actinomycetes</taxon>
        <taxon>Micromonosporales</taxon>
        <taxon>Micromonosporaceae</taxon>
        <taxon>Dactylosporangium</taxon>
    </lineage>
</organism>
<reference evidence="3" key="2">
    <citation type="submission" date="2020-09" db="EMBL/GenBank/DDBJ databases">
        <authorList>
            <person name="Sun Q."/>
            <person name="Ohkuma M."/>
        </authorList>
    </citation>
    <scope>NUCLEOTIDE SEQUENCE</scope>
    <source>
        <strain evidence="3">JCM 19831</strain>
    </source>
</reference>
<keyword evidence="2" id="KW-0812">Transmembrane</keyword>
<feature type="region of interest" description="Disordered" evidence="1">
    <location>
        <begin position="1"/>
        <end position="40"/>
    </location>
</feature>
<dbReference type="Proteomes" id="UP000642070">
    <property type="component" value="Unassembled WGS sequence"/>
</dbReference>
<dbReference type="EMBL" id="BMPI01000043">
    <property type="protein sequence ID" value="GGM59989.1"/>
    <property type="molecule type" value="Genomic_DNA"/>
</dbReference>
<comment type="caution">
    <text evidence="3">The sequence shown here is derived from an EMBL/GenBank/DDBJ whole genome shotgun (WGS) entry which is preliminary data.</text>
</comment>
<proteinExistence type="predicted"/>
<reference evidence="3" key="1">
    <citation type="journal article" date="2014" name="Int. J. Syst. Evol. Microbiol.">
        <title>Complete genome sequence of Corynebacterium casei LMG S-19264T (=DSM 44701T), isolated from a smear-ripened cheese.</title>
        <authorList>
            <consortium name="US DOE Joint Genome Institute (JGI-PGF)"/>
            <person name="Walter F."/>
            <person name="Albersmeier A."/>
            <person name="Kalinowski J."/>
            <person name="Ruckert C."/>
        </authorList>
    </citation>
    <scope>NUCLEOTIDE SEQUENCE</scope>
    <source>
        <strain evidence="3">JCM 19831</strain>
    </source>
</reference>
<feature type="compositionally biased region" description="Basic residues" evidence="1">
    <location>
        <begin position="30"/>
        <end position="39"/>
    </location>
</feature>
<keyword evidence="2" id="KW-0472">Membrane</keyword>
<evidence type="ECO:0000313" key="4">
    <source>
        <dbReference type="Proteomes" id="UP000642070"/>
    </source>
</evidence>
<dbReference type="RefSeq" id="WP_190254476.1">
    <property type="nucleotide sequence ID" value="NZ_BMPI01000043.1"/>
</dbReference>
<keyword evidence="4" id="KW-1185">Reference proteome</keyword>
<gene>
    <name evidence="3" type="ORF">GCM10007977_071920</name>
</gene>
<dbReference type="AlphaFoldDB" id="A0A917X1X5"/>
<evidence type="ECO:0000256" key="2">
    <source>
        <dbReference type="SAM" id="Phobius"/>
    </source>
</evidence>
<accession>A0A917X1X5</accession>
<feature type="transmembrane region" description="Helical" evidence="2">
    <location>
        <begin position="49"/>
        <end position="70"/>
    </location>
</feature>
<protein>
    <submittedName>
        <fullName evidence="3">Uncharacterized protein</fullName>
    </submittedName>
</protein>
<sequence>MTVGRHSLGRPGLERRGPAPAQVDPDGRRPAHHPRHRRERSLWQWTGEAMSLLAAVAVLALLAVSGWYTATGASAMAQMLAR</sequence>
<evidence type="ECO:0000313" key="3">
    <source>
        <dbReference type="EMBL" id="GGM59989.1"/>
    </source>
</evidence>
<keyword evidence="2" id="KW-1133">Transmembrane helix</keyword>
<name>A0A917X1X5_9ACTN</name>